<organism evidence="1 2">
    <name type="scientific">Bdellovibrio bacteriovorus</name>
    <dbReference type="NCBI Taxonomy" id="959"/>
    <lineage>
        <taxon>Bacteria</taxon>
        <taxon>Pseudomonadati</taxon>
        <taxon>Bdellovibrionota</taxon>
        <taxon>Bdellovibrionia</taxon>
        <taxon>Bdellovibrionales</taxon>
        <taxon>Pseudobdellovibrionaceae</taxon>
        <taxon>Bdellovibrio</taxon>
    </lineage>
</organism>
<accession>A0A150WJ50</accession>
<dbReference type="EMBL" id="LUKE01000003">
    <property type="protein sequence ID" value="KYG63817.1"/>
    <property type="molecule type" value="Genomic_DNA"/>
</dbReference>
<protein>
    <submittedName>
        <fullName evidence="1">Uncharacterized protein</fullName>
    </submittedName>
</protein>
<reference evidence="1 2" key="1">
    <citation type="submission" date="2016-03" db="EMBL/GenBank/DDBJ databases">
        <authorList>
            <person name="Ploux O."/>
        </authorList>
    </citation>
    <scope>NUCLEOTIDE SEQUENCE [LARGE SCALE GENOMIC DNA]</scope>
    <source>
        <strain evidence="1 2">R0</strain>
    </source>
</reference>
<gene>
    <name evidence="1" type="ORF">AZI86_13425</name>
</gene>
<dbReference type="AlphaFoldDB" id="A0A150WJ50"/>
<proteinExistence type="predicted"/>
<comment type="caution">
    <text evidence="1">The sequence shown here is derived from an EMBL/GenBank/DDBJ whole genome shotgun (WGS) entry which is preliminary data.</text>
</comment>
<sequence length="64" mass="7453">MYLAQAAGFPPLLQHASSYCSKKIILYSDKKVLKFRHKSFLKLFNNEWVFKTLHLVERKAAPIS</sequence>
<keyword evidence="2" id="KW-1185">Reference proteome</keyword>
<evidence type="ECO:0000313" key="1">
    <source>
        <dbReference type="EMBL" id="KYG63817.1"/>
    </source>
</evidence>
<dbReference type="Proteomes" id="UP000075320">
    <property type="component" value="Unassembled WGS sequence"/>
</dbReference>
<name>A0A150WJ50_BDEBC</name>
<evidence type="ECO:0000313" key="2">
    <source>
        <dbReference type="Proteomes" id="UP000075320"/>
    </source>
</evidence>